<comment type="caution">
    <text evidence="1">The sequence shown here is derived from an EMBL/GenBank/DDBJ whole genome shotgun (WGS) entry which is preliminary data.</text>
</comment>
<dbReference type="AlphaFoldDB" id="A0A919RN98"/>
<organism evidence="1 2">
    <name type="scientific">Sinosporangium siamense</name>
    <dbReference type="NCBI Taxonomy" id="1367973"/>
    <lineage>
        <taxon>Bacteria</taxon>
        <taxon>Bacillati</taxon>
        <taxon>Actinomycetota</taxon>
        <taxon>Actinomycetes</taxon>
        <taxon>Streptosporangiales</taxon>
        <taxon>Streptosporangiaceae</taxon>
        <taxon>Sinosporangium</taxon>
    </lineage>
</organism>
<gene>
    <name evidence="1" type="ORF">Ssi02_71380</name>
</gene>
<proteinExistence type="predicted"/>
<protein>
    <submittedName>
        <fullName evidence="1">Uncharacterized protein</fullName>
    </submittedName>
</protein>
<keyword evidence="2" id="KW-1185">Reference proteome</keyword>
<accession>A0A919RN98</accession>
<evidence type="ECO:0000313" key="1">
    <source>
        <dbReference type="EMBL" id="GII96907.1"/>
    </source>
</evidence>
<sequence length="79" mass="7935">MDPATDLLLDPVPGAVSGTAWDSVTVSDLVSVTVSGMAWDAASVSDLVSDAVSGTAWDAASVTVTTGGPPQAMGVRRRM</sequence>
<dbReference type="Proteomes" id="UP000606172">
    <property type="component" value="Unassembled WGS sequence"/>
</dbReference>
<dbReference type="EMBL" id="BOOW01000052">
    <property type="protein sequence ID" value="GII96907.1"/>
    <property type="molecule type" value="Genomic_DNA"/>
</dbReference>
<evidence type="ECO:0000313" key="2">
    <source>
        <dbReference type="Proteomes" id="UP000606172"/>
    </source>
</evidence>
<name>A0A919RN98_9ACTN</name>
<reference evidence="1" key="1">
    <citation type="submission" date="2021-01" db="EMBL/GenBank/DDBJ databases">
        <title>Whole genome shotgun sequence of Sinosporangium siamense NBRC 109515.</title>
        <authorList>
            <person name="Komaki H."/>
            <person name="Tamura T."/>
        </authorList>
    </citation>
    <scope>NUCLEOTIDE SEQUENCE</scope>
    <source>
        <strain evidence="1">NBRC 109515</strain>
    </source>
</reference>